<sequence>MPYPRTRDHPEAVIKILLTVIEKTPAGGATLEELKEAYREVKDREPSEKTIRRIIRRINLLFDPLAYNDEDDCEEIDREPRAIEVRKKGDRHTYIFTRDLAAPRFDPGLALLLALSLYPQQRHLLPDQFEVLLKLVFESVLQRVAEWSRLRQEMERYVYVSGHGPANPQKNARLVERILQAIRLAKRVRLAYRRASDGQLTTREVEPYGLLSRHGIWYLVGRCLAAGERRVFRLGGRSRPEPGAPRGPAGATPAQVLCSRAAPLPKTTG</sequence>
<proteinExistence type="predicted"/>
<reference evidence="4" key="1">
    <citation type="submission" date="2016-11" db="EMBL/GenBank/DDBJ databases">
        <authorList>
            <person name="Varghese N."/>
            <person name="Submissions S."/>
        </authorList>
    </citation>
    <scope>NUCLEOTIDE SEQUENCE [LARGE SCALE GENOMIC DNA]</scope>
    <source>
        <strain evidence="4">DSM 11792</strain>
    </source>
</reference>
<dbReference type="PANTHER" id="PTHR34580">
    <property type="match status" value="1"/>
</dbReference>
<feature type="compositionally biased region" description="Low complexity" evidence="1">
    <location>
        <begin position="244"/>
        <end position="254"/>
    </location>
</feature>
<feature type="domain" description="WYL" evidence="2">
    <location>
        <begin position="174"/>
        <end position="234"/>
    </location>
</feature>
<accession>A0A1M5E5M5</accession>
<dbReference type="Pfam" id="PF13280">
    <property type="entry name" value="WYL"/>
    <property type="match status" value="1"/>
</dbReference>
<organism evidence="3 4">
    <name type="scientific">Desulfofundulus australicus DSM 11792</name>
    <dbReference type="NCBI Taxonomy" id="1121425"/>
    <lineage>
        <taxon>Bacteria</taxon>
        <taxon>Bacillati</taxon>
        <taxon>Bacillota</taxon>
        <taxon>Clostridia</taxon>
        <taxon>Eubacteriales</taxon>
        <taxon>Peptococcaceae</taxon>
        <taxon>Desulfofundulus</taxon>
    </lineage>
</organism>
<gene>
    <name evidence="3" type="ORF">SAMN02745218_02993</name>
</gene>
<dbReference type="InterPro" id="IPR051534">
    <property type="entry name" value="CBASS_pafABC_assoc_protein"/>
</dbReference>
<protein>
    <submittedName>
        <fullName evidence="3">WYL domain-containing protein</fullName>
    </submittedName>
</protein>
<dbReference type="OrthoDB" id="9767131at2"/>
<dbReference type="PANTHER" id="PTHR34580:SF1">
    <property type="entry name" value="PROTEIN PAFC"/>
    <property type="match status" value="1"/>
</dbReference>
<evidence type="ECO:0000256" key="1">
    <source>
        <dbReference type="SAM" id="MobiDB-lite"/>
    </source>
</evidence>
<dbReference type="RefSeq" id="WP_073167740.1">
    <property type="nucleotide sequence ID" value="NZ_FQUW01000065.1"/>
</dbReference>
<evidence type="ECO:0000259" key="2">
    <source>
        <dbReference type="Pfam" id="PF13280"/>
    </source>
</evidence>
<dbReference type="EMBL" id="FQUW01000065">
    <property type="protein sequence ID" value="SHF74539.1"/>
    <property type="molecule type" value="Genomic_DNA"/>
</dbReference>
<dbReference type="Proteomes" id="UP000184196">
    <property type="component" value="Unassembled WGS sequence"/>
</dbReference>
<feature type="region of interest" description="Disordered" evidence="1">
    <location>
        <begin position="236"/>
        <end position="269"/>
    </location>
</feature>
<evidence type="ECO:0000313" key="4">
    <source>
        <dbReference type="Proteomes" id="UP000184196"/>
    </source>
</evidence>
<dbReference type="InterPro" id="IPR026881">
    <property type="entry name" value="WYL_dom"/>
</dbReference>
<evidence type="ECO:0000313" key="3">
    <source>
        <dbReference type="EMBL" id="SHF74539.1"/>
    </source>
</evidence>
<dbReference type="AlphaFoldDB" id="A0A1M5E5M5"/>
<name>A0A1M5E5M5_9FIRM</name>
<dbReference type="PROSITE" id="PS52050">
    <property type="entry name" value="WYL"/>
    <property type="match status" value="1"/>
</dbReference>
<keyword evidence="4" id="KW-1185">Reference proteome</keyword>